<organism evidence="2 3">
    <name type="scientific">Hyaloscypha variabilis (strain UAMH 11265 / GT02V1 / F)</name>
    <name type="common">Meliniomyces variabilis</name>
    <dbReference type="NCBI Taxonomy" id="1149755"/>
    <lineage>
        <taxon>Eukaryota</taxon>
        <taxon>Fungi</taxon>
        <taxon>Dikarya</taxon>
        <taxon>Ascomycota</taxon>
        <taxon>Pezizomycotina</taxon>
        <taxon>Leotiomycetes</taxon>
        <taxon>Helotiales</taxon>
        <taxon>Hyaloscyphaceae</taxon>
        <taxon>Hyaloscypha</taxon>
        <taxon>Hyaloscypha variabilis</taxon>
    </lineage>
</organism>
<dbReference type="EMBL" id="KZ613944">
    <property type="protein sequence ID" value="PMD41167.1"/>
    <property type="molecule type" value="Genomic_DNA"/>
</dbReference>
<sequence length="359" mass="41218">LRSSTTTSIASSVWRFEEENGRTYHGYRPGVYYYPNDPPESVRLDYQSRVLDFAFDGKLHMAPLTSPFSILDIGTGTGAWAMQMADLYPNSKIDATDLSPIQPTEVPPNVTFIIDDAEEEDWALNERYYDYIHTRILMGCFEDFKSIIRKGFRYTKPGGWMESVDPMMPPFCDDGTMPADWPFKEWSETMEDAAKNANRPLEIANKLKRWYTEVGFVDVQEKVVKIPINSWPRDPRLKLLGKYWAENVLAGLQAFSLALFSRVFGWSKIEIDDYLDKVRNAITDHRVHAYTKVYIVWGRKPDLLERYNLNSIPTFSRLSHQLRENSSSPIDPEDRTVPTLPNTAGFPTHPGPKPVEDLG</sequence>
<dbReference type="CDD" id="cd02440">
    <property type="entry name" value="AdoMet_MTases"/>
    <property type="match status" value="1"/>
</dbReference>
<dbReference type="STRING" id="1149755.A0A2J6RRM7"/>
<name>A0A2J6RRM7_HYAVF</name>
<gene>
    <name evidence="2" type="ORF">L207DRAFT_426050</name>
</gene>
<dbReference type="AlphaFoldDB" id="A0A2J6RRM7"/>
<evidence type="ECO:0000256" key="1">
    <source>
        <dbReference type="SAM" id="MobiDB-lite"/>
    </source>
</evidence>
<dbReference type="Pfam" id="PF13489">
    <property type="entry name" value="Methyltransf_23"/>
    <property type="match status" value="1"/>
</dbReference>
<dbReference type="PANTHER" id="PTHR43591:SF14">
    <property type="entry name" value="METHYLTRANSFERASE"/>
    <property type="match status" value="1"/>
</dbReference>
<feature type="non-terminal residue" evidence="2">
    <location>
        <position position="1"/>
    </location>
</feature>
<keyword evidence="2" id="KW-0808">Transferase</keyword>
<dbReference type="Gene3D" id="3.40.50.150">
    <property type="entry name" value="Vaccinia Virus protein VP39"/>
    <property type="match status" value="1"/>
</dbReference>
<protein>
    <submittedName>
        <fullName evidence="2">S-adenosyl-L-methionine-dependent methyltransferase</fullName>
    </submittedName>
</protein>
<keyword evidence="3" id="KW-1185">Reference proteome</keyword>
<proteinExistence type="predicted"/>
<dbReference type="GO" id="GO:0032259">
    <property type="term" value="P:methylation"/>
    <property type="evidence" value="ECO:0007669"/>
    <property type="project" value="UniProtKB-KW"/>
</dbReference>
<dbReference type="GO" id="GO:0008168">
    <property type="term" value="F:methyltransferase activity"/>
    <property type="evidence" value="ECO:0007669"/>
    <property type="project" value="UniProtKB-KW"/>
</dbReference>
<dbReference type="OrthoDB" id="2013972at2759"/>
<feature type="region of interest" description="Disordered" evidence="1">
    <location>
        <begin position="323"/>
        <end position="359"/>
    </location>
</feature>
<evidence type="ECO:0000313" key="3">
    <source>
        <dbReference type="Proteomes" id="UP000235786"/>
    </source>
</evidence>
<evidence type="ECO:0000313" key="2">
    <source>
        <dbReference type="EMBL" id="PMD41167.1"/>
    </source>
</evidence>
<dbReference type="PANTHER" id="PTHR43591">
    <property type="entry name" value="METHYLTRANSFERASE"/>
    <property type="match status" value="1"/>
</dbReference>
<dbReference type="SUPFAM" id="SSF53335">
    <property type="entry name" value="S-adenosyl-L-methionine-dependent methyltransferases"/>
    <property type="match status" value="1"/>
</dbReference>
<keyword evidence="2" id="KW-0489">Methyltransferase</keyword>
<accession>A0A2J6RRM7</accession>
<dbReference type="InterPro" id="IPR029063">
    <property type="entry name" value="SAM-dependent_MTases_sf"/>
</dbReference>
<dbReference type="Proteomes" id="UP000235786">
    <property type="component" value="Unassembled WGS sequence"/>
</dbReference>
<reference evidence="2 3" key="1">
    <citation type="submission" date="2016-04" db="EMBL/GenBank/DDBJ databases">
        <title>A degradative enzymes factory behind the ericoid mycorrhizal symbiosis.</title>
        <authorList>
            <consortium name="DOE Joint Genome Institute"/>
            <person name="Martino E."/>
            <person name="Morin E."/>
            <person name="Grelet G."/>
            <person name="Kuo A."/>
            <person name="Kohler A."/>
            <person name="Daghino S."/>
            <person name="Barry K."/>
            <person name="Choi C."/>
            <person name="Cichocki N."/>
            <person name="Clum A."/>
            <person name="Copeland A."/>
            <person name="Hainaut M."/>
            <person name="Haridas S."/>
            <person name="Labutti K."/>
            <person name="Lindquist E."/>
            <person name="Lipzen A."/>
            <person name="Khouja H.-R."/>
            <person name="Murat C."/>
            <person name="Ohm R."/>
            <person name="Olson A."/>
            <person name="Spatafora J."/>
            <person name="Veneault-Fourrey C."/>
            <person name="Henrissat B."/>
            <person name="Grigoriev I."/>
            <person name="Martin F."/>
            <person name="Perotto S."/>
        </authorList>
    </citation>
    <scope>NUCLEOTIDE SEQUENCE [LARGE SCALE GENOMIC DNA]</scope>
    <source>
        <strain evidence="2 3">F</strain>
    </source>
</reference>